<sequence length="446" mass="48078">METLVEPEGDPRSGVSSGARPAEPVRLTGDAVRRAVVAAQRIPTPRPSGAGFGVGSGAALGADAETAGETAGDAAQVLRTVGLLQLDPLMRVSTAQRLTSLTRLPRGHRADAVDAELWPRGAPASFETFTKVACLFPLEDWPLLRVHRERHLRRRREQVEQPLAERIRRVVEAAGSGVPIGTIETEAGAGERTTGWNWTRVKVAAEQMVRSGELVITARDGTTRLFDLPERGLPEHVLAAADLDDDALLAGLARRAAASLAVMTQADFAHHYHLRPQEAADGLAAAGLAPVEVAGWRELGWCVPELLAEGGLLDPAAPAAGDGAAGDDVDVGARRRFGAPSHARLVGPFDPLLRDRGRARRIFDFEYRFEAYVPPAQRLYGHYVMAVLSGDRLIGRVDLRRVGETLRVEQIFGERGVPRRVLRPRVRGAGRTLARQLGVELVLPEG</sequence>
<dbReference type="PANTHER" id="PTHR30528">
    <property type="entry name" value="CYTOPLASMIC PROTEIN"/>
    <property type="match status" value="1"/>
</dbReference>
<dbReference type="Pfam" id="PF06224">
    <property type="entry name" value="AlkZ-like"/>
    <property type="match status" value="1"/>
</dbReference>
<protein>
    <submittedName>
        <fullName evidence="2">Crosslink repair DNA glycosylase YcaQ family protein</fullName>
    </submittedName>
</protein>
<dbReference type="RefSeq" id="WP_344718234.1">
    <property type="nucleotide sequence ID" value="NZ_BAAAYG010000003.1"/>
</dbReference>
<dbReference type="PANTHER" id="PTHR30528:SF0">
    <property type="entry name" value="CYTOPLASMIC PROTEIN"/>
    <property type="match status" value="1"/>
</dbReference>
<gene>
    <name evidence="2" type="ORF">GCM10020260_07020</name>
</gene>
<comment type="caution">
    <text evidence="2">The sequence shown here is derived from an EMBL/GenBank/DDBJ whole genome shotgun (WGS) entry which is preliminary data.</text>
</comment>
<evidence type="ECO:0000313" key="2">
    <source>
        <dbReference type="EMBL" id="GAA3281466.1"/>
    </source>
</evidence>
<keyword evidence="3" id="KW-1185">Reference proteome</keyword>
<evidence type="ECO:0000313" key="3">
    <source>
        <dbReference type="Proteomes" id="UP001501736"/>
    </source>
</evidence>
<evidence type="ECO:0000256" key="1">
    <source>
        <dbReference type="SAM" id="MobiDB-lite"/>
    </source>
</evidence>
<dbReference type="InterPro" id="IPR009351">
    <property type="entry name" value="AlkZ-like"/>
</dbReference>
<proteinExistence type="predicted"/>
<feature type="region of interest" description="Disordered" evidence="1">
    <location>
        <begin position="1"/>
        <end position="25"/>
    </location>
</feature>
<reference evidence="3" key="1">
    <citation type="journal article" date="2019" name="Int. J. Syst. Evol. Microbiol.">
        <title>The Global Catalogue of Microorganisms (GCM) 10K type strain sequencing project: providing services to taxonomists for standard genome sequencing and annotation.</title>
        <authorList>
            <consortium name="The Broad Institute Genomics Platform"/>
            <consortium name="The Broad Institute Genome Sequencing Center for Infectious Disease"/>
            <person name="Wu L."/>
            <person name="Ma J."/>
        </authorList>
    </citation>
    <scope>NUCLEOTIDE SEQUENCE [LARGE SCALE GENOMIC DNA]</scope>
    <source>
        <strain evidence="3">JCM 11483</strain>
    </source>
</reference>
<organism evidence="2 3">
    <name type="scientific">Nesterenkonia halobia</name>
    <dbReference type="NCBI Taxonomy" id="37922"/>
    <lineage>
        <taxon>Bacteria</taxon>
        <taxon>Bacillati</taxon>
        <taxon>Actinomycetota</taxon>
        <taxon>Actinomycetes</taxon>
        <taxon>Micrococcales</taxon>
        <taxon>Micrococcaceae</taxon>
        <taxon>Nesterenkonia</taxon>
    </lineage>
</organism>
<name>A0ABP6RB42_9MICC</name>
<dbReference type="EMBL" id="BAAAYG010000003">
    <property type="protein sequence ID" value="GAA3281466.1"/>
    <property type="molecule type" value="Genomic_DNA"/>
</dbReference>
<accession>A0ABP6RB42</accession>
<dbReference type="Proteomes" id="UP001501736">
    <property type="component" value="Unassembled WGS sequence"/>
</dbReference>